<accession>A0A9D4ZYC5</accession>
<keyword evidence="2" id="KW-1185">Reference proteome</keyword>
<protein>
    <submittedName>
        <fullName evidence="1">Uncharacterized protein</fullName>
    </submittedName>
</protein>
<dbReference type="EMBL" id="JAMSHJ010000007">
    <property type="protein sequence ID" value="KAI5387023.1"/>
    <property type="molecule type" value="Genomic_DNA"/>
</dbReference>
<reference evidence="1 2" key="1">
    <citation type="journal article" date="2022" name="Nat. Genet.">
        <title>Improved pea reference genome and pan-genome highlight genomic features and evolutionary characteristics.</title>
        <authorList>
            <person name="Yang T."/>
            <person name="Liu R."/>
            <person name="Luo Y."/>
            <person name="Hu S."/>
            <person name="Wang D."/>
            <person name="Wang C."/>
            <person name="Pandey M.K."/>
            <person name="Ge S."/>
            <person name="Xu Q."/>
            <person name="Li N."/>
            <person name="Li G."/>
            <person name="Huang Y."/>
            <person name="Saxena R.K."/>
            <person name="Ji Y."/>
            <person name="Li M."/>
            <person name="Yan X."/>
            <person name="He Y."/>
            <person name="Liu Y."/>
            <person name="Wang X."/>
            <person name="Xiang C."/>
            <person name="Varshney R.K."/>
            <person name="Ding H."/>
            <person name="Gao S."/>
            <person name="Zong X."/>
        </authorList>
    </citation>
    <scope>NUCLEOTIDE SEQUENCE [LARGE SCALE GENOMIC DNA]</scope>
    <source>
        <strain evidence="1 2">cv. Zhongwan 6</strain>
    </source>
</reference>
<dbReference type="AlphaFoldDB" id="A0A9D4ZYC5"/>
<evidence type="ECO:0000313" key="2">
    <source>
        <dbReference type="Proteomes" id="UP001058974"/>
    </source>
</evidence>
<proteinExistence type="predicted"/>
<organism evidence="1 2">
    <name type="scientific">Pisum sativum</name>
    <name type="common">Garden pea</name>
    <name type="synonym">Lathyrus oleraceus</name>
    <dbReference type="NCBI Taxonomy" id="3888"/>
    <lineage>
        <taxon>Eukaryota</taxon>
        <taxon>Viridiplantae</taxon>
        <taxon>Streptophyta</taxon>
        <taxon>Embryophyta</taxon>
        <taxon>Tracheophyta</taxon>
        <taxon>Spermatophyta</taxon>
        <taxon>Magnoliopsida</taxon>
        <taxon>eudicotyledons</taxon>
        <taxon>Gunneridae</taxon>
        <taxon>Pentapetalae</taxon>
        <taxon>rosids</taxon>
        <taxon>fabids</taxon>
        <taxon>Fabales</taxon>
        <taxon>Fabaceae</taxon>
        <taxon>Papilionoideae</taxon>
        <taxon>50 kb inversion clade</taxon>
        <taxon>NPAAA clade</taxon>
        <taxon>Hologalegina</taxon>
        <taxon>IRL clade</taxon>
        <taxon>Fabeae</taxon>
        <taxon>Lathyrus</taxon>
    </lineage>
</organism>
<name>A0A9D4ZYC5_PEA</name>
<dbReference type="Proteomes" id="UP001058974">
    <property type="component" value="Chromosome 7"/>
</dbReference>
<comment type="caution">
    <text evidence="1">The sequence shown here is derived from an EMBL/GenBank/DDBJ whole genome shotgun (WGS) entry which is preliminary data.</text>
</comment>
<sequence length="117" mass="13244">MFPFLNNKATQLTLPTCRLEDNLFGLNLTQVKLIGNKSKLTTRNLVFDFKLIKAFNVNIHHPRSALMKEIIVHSPLLDWIKCNNDGAFVPNLPPTGYGGLFRNRNGDPLLVFVEPLI</sequence>
<dbReference type="Gramene" id="Psat07G0324800-T1">
    <property type="protein sequence ID" value="KAI5387023.1"/>
    <property type="gene ID" value="KIW84_073248"/>
</dbReference>
<gene>
    <name evidence="1" type="ORF">KIW84_073248</name>
</gene>
<evidence type="ECO:0000313" key="1">
    <source>
        <dbReference type="EMBL" id="KAI5387023.1"/>
    </source>
</evidence>